<reference evidence="7" key="4">
    <citation type="submission" date="2019-03" db="UniProtKB">
        <authorList>
            <consortium name="EnsemblPlants"/>
        </authorList>
    </citation>
    <scope>IDENTIFICATION</scope>
</reference>
<dbReference type="PANTHER" id="PTHR31223:SF14">
    <property type="entry name" value="CYTOKININ RIBOSIDE 5'-MONOPHOSPHATE PHOSPHORIBOHYDROLASE LOG5"/>
    <property type="match status" value="1"/>
</dbReference>
<dbReference type="EnsemblPlants" id="AET5Gv20800900.8">
    <property type="protein sequence ID" value="AET5Gv20800900.8"/>
    <property type="gene ID" value="AET5Gv20800900"/>
</dbReference>
<dbReference type="GO" id="GO:0102682">
    <property type="term" value="F:cytokinin riboside 5'-monophosphate phosphoribohydrolase activity"/>
    <property type="evidence" value="ECO:0007669"/>
    <property type="project" value="RHEA"/>
</dbReference>
<keyword evidence="3 6" id="KW-0203">Cytokinin biosynthesis</keyword>
<dbReference type="Gene3D" id="3.40.50.450">
    <property type="match status" value="1"/>
</dbReference>
<proteinExistence type="inferred from homology"/>
<accession>A0A453LJG8</accession>
<dbReference type="GO" id="GO:0005634">
    <property type="term" value="C:nucleus"/>
    <property type="evidence" value="ECO:0007669"/>
    <property type="project" value="TreeGrafter"/>
</dbReference>
<comment type="function">
    <text evidence="6">Cytokinin-activating enzyme working in the direct activation pathway. Phosphoribohydrolase that converts inactive cytokinin nucleotides to the biologically active free-base forms.</text>
</comment>
<evidence type="ECO:0000256" key="3">
    <source>
        <dbReference type="ARBA" id="ARBA00022712"/>
    </source>
</evidence>
<evidence type="ECO:0000256" key="2">
    <source>
        <dbReference type="ARBA" id="ARBA00012205"/>
    </source>
</evidence>
<evidence type="ECO:0000313" key="7">
    <source>
        <dbReference type="EnsemblPlants" id="AET5Gv20800900.8"/>
    </source>
</evidence>
<reference evidence="7" key="5">
    <citation type="journal article" date="2021" name="G3 (Bethesda)">
        <title>Aegilops tauschii genome assembly Aet v5.0 features greater sequence contiguity and improved annotation.</title>
        <authorList>
            <person name="Wang L."/>
            <person name="Zhu T."/>
            <person name="Rodriguez J.C."/>
            <person name="Deal K.R."/>
            <person name="Dubcovsky J."/>
            <person name="McGuire P.E."/>
            <person name="Lux T."/>
            <person name="Spannagl M."/>
            <person name="Mayer K.F.X."/>
            <person name="Baldrich P."/>
            <person name="Meyers B.C."/>
            <person name="Huo N."/>
            <person name="Gu Y.Q."/>
            <person name="Zhou H."/>
            <person name="Devos K.M."/>
            <person name="Bennetzen J.L."/>
            <person name="Unver T."/>
            <person name="Budak H."/>
            <person name="Gulick P.J."/>
            <person name="Galiba G."/>
            <person name="Kalapos B."/>
            <person name="Nelson D.R."/>
            <person name="Li P."/>
            <person name="You F.M."/>
            <person name="Luo M.C."/>
            <person name="Dvorak J."/>
        </authorList>
    </citation>
    <scope>NUCLEOTIDE SEQUENCE [LARGE SCALE GENOMIC DNA]</scope>
    <source>
        <strain evidence="7">cv. AL8/78</strain>
    </source>
</reference>
<dbReference type="AlphaFoldDB" id="A0A453LJG8"/>
<dbReference type="GO" id="GO:0009691">
    <property type="term" value="P:cytokinin biosynthetic process"/>
    <property type="evidence" value="ECO:0007669"/>
    <property type="project" value="UniProtKB-UniRule"/>
</dbReference>
<keyword evidence="8" id="KW-1185">Reference proteome</keyword>
<dbReference type="Pfam" id="PF03641">
    <property type="entry name" value="Lysine_decarbox"/>
    <property type="match status" value="1"/>
</dbReference>
<dbReference type="InterPro" id="IPR005269">
    <property type="entry name" value="LOG"/>
</dbReference>
<organism evidence="7 8">
    <name type="scientific">Aegilops tauschii subsp. strangulata</name>
    <name type="common">Goatgrass</name>
    <dbReference type="NCBI Taxonomy" id="200361"/>
    <lineage>
        <taxon>Eukaryota</taxon>
        <taxon>Viridiplantae</taxon>
        <taxon>Streptophyta</taxon>
        <taxon>Embryophyta</taxon>
        <taxon>Tracheophyta</taxon>
        <taxon>Spermatophyta</taxon>
        <taxon>Magnoliopsida</taxon>
        <taxon>Liliopsida</taxon>
        <taxon>Poales</taxon>
        <taxon>Poaceae</taxon>
        <taxon>BOP clade</taxon>
        <taxon>Pooideae</taxon>
        <taxon>Triticodae</taxon>
        <taxon>Triticeae</taxon>
        <taxon>Triticinae</taxon>
        <taxon>Aegilops</taxon>
    </lineage>
</organism>
<dbReference type="GO" id="GO:0005829">
    <property type="term" value="C:cytosol"/>
    <property type="evidence" value="ECO:0007669"/>
    <property type="project" value="TreeGrafter"/>
</dbReference>
<dbReference type="NCBIfam" id="TIGR00730">
    <property type="entry name" value="Rossman fold protein, TIGR00730 family"/>
    <property type="match status" value="1"/>
</dbReference>
<dbReference type="PANTHER" id="PTHR31223">
    <property type="entry name" value="LOG FAMILY PROTEIN YJL055W"/>
    <property type="match status" value="1"/>
</dbReference>
<dbReference type="Proteomes" id="UP000015105">
    <property type="component" value="Chromosome 5D"/>
</dbReference>
<dbReference type="EC" id="3.2.2.n1" evidence="2 6"/>
<dbReference type="InterPro" id="IPR031100">
    <property type="entry name" value="LOG_fam"/>
</dbReference>
<reference evidence="7" key="3">
    <citation type="journal article" date="2017" name="Nature">
        <title>Genome sequence of the progenitor of the wheat D genome Aegilops tauschii.</title>
        <authorList>
            <person name="Luo M.C."/>
            <person name="Gu Y.Q."/>
            <person name="Puiu D."/>
            <person name="Wang H."/>
            <person name="Twardziok S.O."/>
            <person name="Deal K.R."/>
            <person name="Huo N."/>
            <person name="Zhu T."/>
            <person name="Wang L."/>
            <person name="Wang Y."/>
            <person name="McGuire P.E."/>
            <person name="Liu S."/>
            <person name="Long H."/>
            <person name="Ramasamy R.K."/>
            <person name="Rodriguez J.C."/>
            <person name="Van S.L."/>
            <person name="Yuan L."/>
            <person name="Wang Z."/>
            <person name="Xia Z."/>
            <person name="Xiao L."/>
            <person name="Anderson O.D."/>
            <person name="Ouyang S."/>
            <person name="Liang Y."/>
            <person name="Zimin A.V."/>
            <person name="Pertea G."/>
            <person name="Qi P."/>
            <person name="Bennetzen J.L."/>
            <person name="Dai X."/>
            <person name="Dawson M.W."/>
            <person name="Muller H.G."/>
            <person name="Kugler K."/>
            <person name="Rivarola-Duarte L."/>
            <person name="Spannagl M."/>
            <person name="Mayer K.F.X."/>
            <person name="Lu F.H."/>
            <person name="Bevan M.W."/>
            <person name="Leroy P."/>
            <person name="Li P."/>
            <person name="You F.M."/>
            <person name="Sun Q."/>
            <person name="Liu Z."/>
            <person name="Lyons E."/>
            <person name="Wicker T."/>
            <person name="Salzberg S.L."/>
            <person name="Devos K.M."/>
            <person name="Dvorak J."/>
        </authorList>
    </citation>
    <scope>NUCLEOTIDE SEQUENCE [LARGE SCALE GENOMIC DNA]</scope>
    <source>
        <strain evidence="7">cv. AL8/78</strain>
    </source>
</reference>
<reference evidence="8" key="1">
    <citation type="journal article" date="2014" name="Science">
        <title>Ancient hybridizations among the ancestral genomes of bread wheat.</title>
        <authorList>
            <consortium name="International Wheat Genome Sequencing Consortium,"/>
            <person name="Marcussen T."/>
            <person name="Sandve S.R."/>
            <person name="Heier L."/>
            <person name="Spannagl M."/>
            <person name="Pfeifer M."/>
            <person name="Jakobsen K.S."/>
            <person name="Wulff B.B."/>
            <person name="Steuernagel B."/>
            <person name="Mayer K.F."/>
            <person name="Olsen O.A."/>
        </authorList>
    </citation>
    <scope>NUCLEOTIDE SEQUENCE [LARGE SCALE GENOMIC DNA]</scope>
    <source>
        <strain evidence="8">cv. AL8/78</strain>
    </source>
</reference>
<protein>
    <recommendedName>
        <fullName evidence="2 6">Cytokinin riboside 5'-monophosphate phosphoribohydrolase</fullName>
        <ecNumber evidence="2 6">3.2.2.n1</ecNumber>
    </recommendedName>
</protein>
<name>A0A453LJG8_AEGTS</name>
<comment type="catalytic activity">
    <reaction evidence="4 6">
        <text>N(6)-(dimethylallyl)adenosine 5'-phosphate + H2O = N(6)-dimethylallyladenine + D-ribose 5-phosphate</text>
        <dbReference type="Rhea" id="RHEA:48560"/>
        <dbReference type="ChEBI" id="CHEBI:15377"/>
        <dbReference type="ChEBI" id="CHEBI:17660"/>
        <dbReference type="ChEBI" id="CHEBI:57526"/>
        <dbReference type="ChEBI" id="CHEBI:78346"/>
        <dbReference type="EC" id="3.2.2.n1"/>
    </reaction>
</comment>
<comment type="catalytic activity">
    <reaction evidence="5 6">
        <text>9-ribosyl-trans-zeatin 5'-phosphate + H2O = trans-zeatin + D-ribose 5-phosphate</text>
        <dbReference type="Rhea" id="RHEA:48564"/>
        <dbReference type="ChEBI" id="CHEBI:15377"/>
        <dbReference type="ChEBI" id="CHEBI:16522"/>
        <dbReference type="ChEBI" id="CHEBI:78346"/>
        <dbReference type="ChEBI" id="CHEBI:87947"/>
        <dbReference type="EC" id="3.2.2.n1"/>
    </reaction>
</comment>
<reference evidence="8" key="2">
    <citation type="journal article" date="2017" name="Nat. Plants">
        <title>The Aegilops tauschii genome reveals multiple impacts of transposons.</title>
        <authorList>
            <person name="Zhao G."/>
            <person name="Zou C."/>
            <person name="Li K."/>
            <person name="Wang K."/>
            <person name="Li T."/>
            <person name="Gao L."/>
            <person name="Zhang X."/>
            <person name="Wang H."/>
            <person name="Yang Z."/>
            <person name="Liu X."/>
            <person name="Jiang W."/>
            <person name="Mao L."/>
            <person name="Kong X."/>
            <person name="Jiao Y."/>
            <person name="Jia J."/>
        </authorList>
    </citation>
    <scope>NUCLEOTIDE SEQUENCE [LARGE SCALE GENOMIC DNA]</scope>
    <source>
        <strain evidence="8">cv. AL8/78</strain>
    </source>
</reference>
<evidence type="ECO:0000256" key="4">
    <source>
        <dbReference type="ARBA" id="ARBA00047718"/>
    </source>
</evidence>
<evidence type="ECO:0000256" key="1">
    <source>
        <dbReference type="ARBA" id="ARBA00006763"/>
    </source>
</evidence>
<keyword evidence="6" id="KW-0378">Hydrolase</keyword>
<evidence type="ECO:0000256" key="5">
    <source>
        <dbReference type="ARBA" id="ARBA00049153"/>
    </source>
</evidence>
<dbReference type="Gramene" id="AET5Gv20800900.8">
    <property type="protein sequence ID" value="AET5Gv20800900.8"/>
    <property type="gene ID" value="AET5Gv20800900"/>
</dbReference>
<evidence type="ECO:0000313" key="8">
    <source>
        <dbReference type="Proteomes" id="UP000015105"/>
    </source>
</evidence>
<dbReference type="SUPFAM" id="SSF102405">
    <property type="entry name" value="MCP/YpsA-like"/>
    <property type="match status" value="1"/>
</dbReference>
<evidence type="ECO:0000256" key="6">
    <source>
        <dbReference type="RuleBase" id="RU363015"/>
    </source>
</evidence>
<sequence length="124" mass="13886">ERKAAMARNADAFIALPGGYGTLDELLEVIAWAQLGIHTKPQVGLLNVDGYYDFLLAFIDKAVDDGFIRPSQRHIFVSAPDARDLVRKLEDYVAVEEENPATPKLRWEIEQVGYKATLQAEIAR</sequence>
<comment type="similarity">
    <text evidence="1 6">Belongs to the LOG family.</text>
</comment>